<dbReference type="InterPro" id="IPR025898">
    <property type="entry name" value="Tc3_transposase_DNA-bd_dom"/>
</dbReference>
<dbReference type="EMBL" id="MZMZ02002769">
    <property type="protein sequence ID" value="RQM24168.1"/>
    <property type="molecule type" value="Genomic_DNA"/>
</dbReference>
<evidence type="ECO:0000313" key="3">
    <source>
        <dbReference type="Proteomes" id="UP000284702"/>
    </source>
</evidence>
<sequence length="136" mass="15398">MRFYAPVLEFDRSPPVSVFKRKFTMPAGSKLSDKEQGMILALKAVVKGLREIERLIGRSKGAITLFLKDAAAYNTKKRTGRPPKVTHTDIRRLIRTASNSFLSSRELVVQCHLTIKARRARQLLATCDHLRTCSDQ</sequence>
<organism evidence="2 3">
    <name type="scientific">Aphanomyces astaci</name>
    <name type="common">Crayfish plague agent</name>
    <dbReference type="NCBI Taxonomy" id="112090"/>
    <lineage>
        <taxon>Eukaryota</taxon>
        <taxon>Sar</taxon>
        <taxon>Stramenopiles</taxon>
        <taxon>Oomycota</taxon>
        <taxon>Saprolegniomycetes</taxon>
        <taxon>Saprolegniales</taxon>
        <taxon>Verrucalvaceae</taxon>
        <taxon>Aphanomyces</taxon>
    </lineage>
</organism>
<keyword evidence="3" id="KW-1185">Reference proteome</keyword>
<dbReference type="VEuPathDB" id="FungiDB:H257_15064"/>
<dbReference type="Proteomes" id="UP000284702">
    <property type="component" value="Unassembled WGS sequence"/>
</dbReference>
<dbReference type="Gene3D" id="1.10.10.60">
    <property type="entry name" value="Homeodomain-like"/>
    <property type="match status" value="1"/>
</dbReference>
<comment type="caution">
    <text evidence="2">The sequence shown here is derived from an EMBL/GenBank/DDBJ whole genome shotgun (WGS) entry which is preliminary data.</text>
</comment>
<proteinExistence type="predicted"/>
<evidence type="ECO:0000313" key="2">
    <source>
        <dbReference type="EMBL" id="RQM24168.1"/>
    </source>
</evidence>
<dbReference type="AlphaFoldDB" id="A0A425D4E6"/>
<evidence type="ECO:0000259" key="1">
    <source>
        <dbReference type="Pfam" id="PF11427"/>
    </source>
</evidence>
<dbReference type="Pfam" id="PF11427">
    <property type="entry name" value="HTH_Tnp_Tc3_1"/>
    <property type="match status" value="1"/>
</dbReference>
<accession>A0A425D4E6</accession>
<name>A0A425D4E6_APHAT</name>
<protein>
    <recommendedName>
        <fullName evidence="1">Tc3 transposase DNA binding domain-containing protein</fullName>
    </recommendedName>
</protein>
<reference evidence="2" key="1">
    <citation type="submission" date="2018-07" db="EMBL/GenBank/DDBJ databases">
        <title>Annotation of Aphanomyces astaci genome assembly.</title>
        <authorList>
            <person name="Studholme D.J."/>
        </authorList>
    </citation>
    <scope>NUCLEOTIDE SEQUENCE [LARGE SCALE GENOMIC DNA]</scope>
    <source>
        <strain evidence="2">Pc</strain>
    </source>
</reference>
<gene>
    <name evidence="2" type="ORF">B5M09_010525</name>
</gene>
<dbReference type="GO" id="GO:0003677">
    <property type="term" value="F:DNA binding"/>
    <property type="evidence" value="ECO:0007669"/>
    <property type="project" value="InterPro"/>
</dbReference>
<feature type="domain" description="Tc3 transposase DNA binding" evidence="1">
    <location>
        <begin position="28"/>
        <end position="75"/>
    </location>
</feature>